<comment type="catalytic activity">
    <reaction evidence="2">
        <text>a 3'-end 2',3'-cyclophospho-ribonucleotide-RNA + H2O = a 3'-end 2'-phospho-ribonucleotide-RNA + H(+)</text>
        <dbReference type="Rhea" id="RHEA:11828"/>
        <dbReference type="Rhea" id="RHEA-COMP:10464"/>
        <dbReference type="Rhea" id="RHEA-COMP:17353"/>
        <dbReference type="ChEBI" id="CHEBI:15377"/>
        <dbReference type="ChEBI" id="CHEBI:15378"/>
        <dbReference type="ChEBI" id="CHEBI:83064"/>
        <dbReference type="ChEBI" id="CHEBI:173113"/>
        <dbReference type="EC" id="3.1.4.58"/>
    </reaction>
</comment>
<feature type="domain" description="Phosphoesterase HXTX" evidence="3">
    <location>
        <begin position="9"/>
        <end position="91"/>
    </location>
</feature>
<dbReference type="NCBIfam" id="TIGR02258">
    <property type="entry name" value="2_5_ligase"/>
    <property type="match status" value="1"/>
</dbReference>
<evidence type="ECO:0000313" key="4">
    <source>
        <dbReference type="EMBL" id="GLK11253.1"/>
    </source>
</evidence>
<dbReference type="InterPro" id="IPR009097">
    <property type="entry name" value="Cyclic_Pdiesterase"/>
</dbReference>
<dbReference type="HAMAP" id="MF_01940">
    <property type="entry name" value="RNA_CPDase"/>
    <property type="match status" value="1"/>
</dbReference>
<comment type="function">
    <text evidence="2">Hydrolyzes RNA 2',3'-cyclic phosphodiester to an RNA 2'-phosphomonoester.</text>
</comment>
<dbReference type="InterPro" id="IPR014051">
    <property type="entry name" value="Phosphoesterase_HXTX"/>
</dbReference>
<feature type="active site" description="Proton donor" evidence="2">
    <location>
        <position position="40"/>
    </location>
</feature>
<dbReference type="Proteomes" id="UP001143474">
    <property type="component" value="Unassembled WGS sequence"/>
</dbReference>
<dbReference type="SUPFAM" id="SSF55144">
    <property type="entry name" value="LigT-like"/>
    <property type="match status" value="1"/>
</dbReference>
<dbReference type="AlphaFoldDB" id="A0A9W6I3Z9"/>
<evidence type="ECO:0000256" key="2">
    <source>
        <dbReference type="HAMAP-Rule" id="MF_01940"/>
    </source>
</evidence>
<evidence type="ECO:0000256" key="1">
    <source>
        <dbReference type="ARBA" id="ARBA00022801"/>
    </source>
</evidence>
<protein>
    <recommendedName>
        <fullName evidence="2">RNA 2',3'-cyclic phosphodiesterase</fullName>
        <shortName evidence="2">RNA 2',3'-CPDase</shortName>
        <ecNumber evidence="2">3.1.4.58</ecNumber>
    </recommendedName>
</protein>
<gene>
    <name evidence="4" type="ORF">GCM10017600_46590</name>
</gene>
<comment type="similarity">
    <text evidence="2">Belongs to the 2H phosphoesterase superfamily. ThpR family.</text>
</comment>
<dbReference type="GO" id="GO:0004113">
    <property type="term" value="F:2',3'-cyclic-nucleotide 3'-phosphodiesterase activity"/>
    <property type="evidence" value="ECO:0007669"/>
    <property type="project" value="InterPro"/>
</dbReference>
<dbReference type="PANTHER" id="PTHR35561:SF1">
    <property type="entry name" value="RNA 2',3'-CYCLIC PHOSPHODIESTERASE"/>
    <property type="match status" value="1"/>
</dbReference>
<reference evidence="4" key="2">
    <citation type="submission" date="2023-01" db="EMBL/GenBank/DDBJ databases">
        <authorList>
            <person name="Sun Q."/>
            <person name="Evtushenko L."/>
        </authorList>
    </citation>
    <scope>NUCLEOTIDE SEQUENCE</scope>
    <source>
        <strain evidence="4">VKM Ac-2007</strain>
    </source>
</reference>
<dbReference type="Pfam" id="PF02834">
    <property type="entry name" value="LigT_PEase"/>
    <property type="match status" value="2"/>
</dbReference>
<dbReference type="GO" id="GO:0008664">
    <property type="term" value="F:RNA 2',3'-cyclic 3'-phosphodiesterase activity"/>
    <property type="evidence" value="ECO:0007669"/>
    <property type="project" value="UniProtKB-EC"/>
</dbReference>
<evidence type="ECO:0000259" key="3">
    <source>
        <dbReference type="Pfam" id="PF02834"/>
    </source>
</evidence>
<dbReference type="RefSeq" id="WP_271219639.1">
    <property type="nucleotide sequence ID" value="NZ_BAAAVD010000014.1"/>
</dbReference>
<reference evidence="4" key="1">
    <citation type="journal article" date="2014" name="Int. J. Syst. Evol. Microbiol.">
        <title>Complete genome sequence of Corynebacterium casei LMG S-19264T (=DSM 44701T), isolated from a smear-ripened cheese.</title>
        <authorList>
            <consortium name="US DOE Joint Genome Institute (JGI-PGF)"/>
            <person name="Walter F."/>
            <person name="Albersmeier A."/>
            <person name="Kalinowski J."/>
            <person name="Ruckert C."/>
        </authorList>
    </citation>
    <scope>NUCLEOTIDE SEQUENCE</scope>
    <source>
        <strain evidence="4">VKM Ac-2007</strain>
    </source>
</reference>
<keyword evidence="1 2" id="KW-0378">Hydrolase</keyword>
<name>A0A9W6I3Z9_9ACTN</name>
<comment type="caution">
    <text evidence="4">The sequence shown here is derived from an EMBL/GenBank/DDBJ whole genome shotgun (WGS) entry which is preliminary data.</text>
</comment>
<dbReference type="InterPro" id="IPR004175">
    <property type="entry name" value="RNA_CPDase"/>
</dbReference>
<feature type="domain" description="Phosphoesterase HXTX" evidence="3">
    <location>
        <begin position="101"/>
        <end position="173"/>
    </location>
</feature>
<dbReference type="Gene3D" id="3.90.1140.10">
    <property type="entry name" value="Cyclic phosphodiesterase"/>
    <property type="match status" value="1"/>
</dbReference>
<evidence type="ECO:0000313" key="5">
    <source>
        <dbReference type="Proteomes" id="UP001143474"/>
    </source>
</evidence>
<dbReference type="EC" id="3.1.4.58" evidence="2"/>
<organism evidence="4 5">
    <name type="scientific">Streptosporangium carneum</name>
    <dbReference type="NCBI Taxonomy" id="47481"/>
    <lineage>
        <taxon>Bacteria</taxon>
        <taxon>Bacillati</taxon>
        <taxon>Actinomycetota</taxon>
        <taxon>Actinomycetes</taxon>
        <taxon>Streptosporangiales</taxon>
        <taxon>Streptosporangiaceae</taxon>
        <taxon>Streptosporangium</taxon>
    </lineage>
</organism>
<proteinExistence type="inferred from homology"/>
<sequence length="190" mass="20720">MRLFVGVLPPRHVLDELLGALRPHRAAWSGLRWIDRANWHVTLSFLGEVSQEVLPELETRLARAASRHAPMTLSLAGAGAFPSARRARVLWTGLYGPGLPLVRLAESLGAGARRAGAVQADRRQLKPHLTLARARPEADVSGLVEALGEFAGTPWEVDAVHLMRSHLGPAVRYEKIADYALTAPAPDRRS</sequence>
<accession>A0A9W6I3Z9</accession>
<keyword evidence="5" id="KW-1185">Reference proteome</keyword>
<feature type="short sequence motif" description="HXTX 1" evidence="2">
    <location>
        <begin position="40"/>
        <end position="43"/>
    </location>
</feature>
<dbReference type="EMBL" id="BSEV01000010">
    <property type="protein sequence ID" value="GLK11253.1"/>
    <property type="molecule type" value="Genomic_DNA"/>
</dbReference>
<feature type="short sequence motif" description="HXTX 2" evidence="2">
    <location>
        <begin position="128"/>
        <end position="131"/>
    </location>
</feature>
<feature type="active site" description="Proton acceptor" evidence="2">
    <location>
        <position position="128"/>
    </location>
</feature>
<dbReference type="PANTHER" id="PTHR35561">
    <property type="entry name" value="RNA 2',3'-CYCLIC PHOSPHODIESTERASE"/>
    <property type="match status" value="1"/>
</dbReference>